<dbReference type="CDD" id="cd02440">
    <property type="entry name" value="AdoMet_MTases"/>
    <property type="match status" value="1"/>
</dbReference>
<dbReference type="EMBL" id="FNFT01000008">
    <property type="protein sequence ID" value="SDK36137.1"/>
    <property type="molecule type" value="Genomic_DNA"/>
</dbReference>
<evidence type="ECO:0000259" key="1">
    <source>
        <dbReference type="Pfam" id="PF08241"/>
    </source>
</evidence>
<organism evidence="2 3">
    <name type="scientific">Methanoculleus thermophilus</name>
    <dbReference type="NCBI Taxonomy" id="2200"/>
    <lineage>
        <taxon>Archaea</taxon>
        <taxon>Methanobacteriati</taxon>
        <taxon>Methanobacteriota</taxon>
        <taxon>Stenosarchaea group</taxon>
        <taxon>Methanomicrobia</taxon>
        <taxon>Methanomicrobiales</taxon>
        <taxon>Methanomicrobiaceae</taxon>
        <taxon>Methanoculleus</taxon>
    </lineage>
</organism>
<dbReference type="InterPro" id="IPR013216">
    <property type="entry name" value="Methyltransf_11"/>
</dbReference>
<reference evidence="2 3" key="1">
    <citation type="submission" date="2016-10" db="EMBL/GenBank/DDBJ databases">
        <authorList>
            <person name="Varghese N."/>
            <person name="Submissions S."/>
        </authorList>
    </citation>
    <scope>NUCLEOTIDE SEQUENCE [LARGE SCALE GENOMIC DNA]</scope>
    <source>
        <strain evidence="2 3">DSM 2373</strain>
    </source>
</reference>
<dbReference type="SUPFAM" id="SSF53335">
    <property type="entry name" value="S-adenosyl-L-methionine-dependent methyltransferases"/>
    <property type="match status" value="1"/>
</dbReference>
<keyword evidence="2" id="KW-0489">Methyltransferase</keyword>
<keyword evidence="2" id="KW-0808">Transferase</keyword>
<protein>
    <submittedName>
        <fullName evidence="2">Methyltransferase domain-containing protein</fullName>
    </submittedName>
</protein>
<dbReference type="InterPro" id="IPR029063">
    <property type="entry name" value="SAM-dependent_MTases_sf"/>
</dbReference>
<dbReference type="GO" id="GO:0032259">
    <property type="term" value="P:methylation"/>
    <property type="evidence" value="ECO:0007669"/>
    <property type="project" value="UniProtKB-KW"/>
</dbReference>
<evidence type="ECO:0000313" key="3">
    <source>
        <dbReference type="Proteomes" id="UP000326500"/>
    </source>
</evidence>
<gene>
    <name evidence="2" type="ORF">SAMN04488571_10875</name>
</gene>
<dbReference type="AlphaFoldDB" id="A0A1G9B9F4"/>
<accession>A0A1G9B9F4</accession>
<dbReference type="GO" id="GO:0008757">
    <property type="term" value="F:S-adenosylmethionine-dependent methyltransferase activity"/>
    <property type="evidence" value="ECO:0007669"/>
    <property type="project" value="InterPro"/>
</dbReference>
<dbReference type="Gene3D" id="3.40.50.150">
    <property type="entry name" value="Vaccinia Virus protein VP39"/>
    <property type="match status" value="1"/>
</dbReference>
<name>A0A1G9B9F4_9EURY</name>
<proteinExistence type="predicted"/>
<sequence>MASILPSIPQQMKEVFVRIERKFLSTIDLGRLDSLHPISTSFGNDRGQPIDRYYIEDFLSQHKNDIYGRVLEIGDNTYTRNFGGNKVEQSDILHVKGTPSATIVADITRADNIPSNTFDCIILTQTLQFIYDLPSAISHLHRILKPGGVLLATMPGISQISRYDMDRWGEFWRFTTQSAQQLFEKEFTEKNVQVRAYGNVLIATALLHGLAVEELKPEYFRYQDPDYQVLITVRAVKSQAGN</sequence>
<dbReference type="RefSeq" id="WP_066957045.1">
    <property type="nucleotide sequence ID" value="NZ_BCNX01000007.1"/>
</dbReference>
<keyword evidence="3" id="KW-1185">Reference proteome</keyword>
<dbReference type="Pfam" id="PF08241">
    <property type="entry name" value="Methyltransf_11"/>
    <property type="match status" value="1"/>
</dbReference>
<dbReference type="STRING" id="2200.GCA_001571405_01223"/>
<dbReference type="Proteomes" id="UP000326500">
    <property type="component" value="Unassembled WGS sequence"/>
</dbReference>
<evidence type="ECO:0000313" key="2">
    <source>
        <dbReference type="EMBL" id="SDK36137.1"/>
    </source>
</evidence>
<feature type="domain" description="Methyltransferase type 11" evidence="1">
    <location>
        <begin position="101"/>
        <end position="151"/>
    </location>
</feature>